<feature type="site" description="Lowers pKa of active site Tyr" evidence="3">
    <location>
        <position position="66"/>
    </location>
</feature>
<evidence type="ECO:0000256" key="2">
    <source>
        <dbReference type="PIRSR" id="PIRSR000097-2"/>
    </source>
</evidence>
<dbReference type="CDD" id="cd19071">
    <property type="entry name" value="AKR_AKR1-5-like"/>
    <property type="match status" value="1"/>
</dbReference>
<protein>
    <recommendedName>
        <fullName evidence="4">NADP-dependent oxidoreductase domain-containing protein</fullName>
    </recommendedName>
</protein>
<evidence type="ECO:0000313" key="5">
    <source>
        <dbReference type="EMBL" id="CAG9335144.1"/>
    </source>
</evidence>
<evidence type="ECO:0000256" key="3">
    <source>
        <dbReference type="PIRSR" id="PIRSR000097-3"/>
    </source>
</evidence>
<dbReference type="PRINTS" id="PR00069">
    <property type="entry name" value="ALDKETRDTASE"/>
</dbReference>
<evidence type="ECO:0000259" key="4">
    <source>
        <dbReference type="Pfam" id="PF00248"/>
    </source>
</evidence>
<dbReference type="PROSITE" id="PS00062">
    <property type="entry name" value="ALDOKETO_REDUCTASE_2"/>
    <property type="match status" value="1"/>
</dbReference>
<dbReference type="SUPFAM" id="SSF51430">
    <property type="entry name" value="NAD(P)-linked oxidoreductase"/>
    <property type="match status" value="1"/>
</dbReference>
<dbReference type="InterPro" id="IPR036812">
    <property type="entry name" value="NAD(P)_OxRdtase_dom_sf"/>
</dbReference>
<dbReference type="PROSITE" id="PS00798">
    <property type="entry name" value="ALDOKETO_REDUCTASE_1"/>
    <property type="match status" value="1"/>
</dbReference>
<comment type="caution">
    <text evidence="5">The sequence shown here is derived from an EMBL/GenBank/DDBJ whole genome shotgun (WGS) entry which is preliminary data.</text>
</comment>
<dbReference type="EMBL" id="CAJZBQ010000061">
    <property type="protein sequence ID" value="CAG9335144.1"/>
    <property type="molecule type" value="Genomic_DNA"/>
</dbReference>
<accession>A0AAU9KCY3</accession>
<name>A0AAU9KCY3_9CILI</name>
<feature type="binding site" evidence="2">
    <location>
        <position position="97"/>
    </location>
    <ligand>
        <name>substrate</name>
    </ligand>
</feature>
<dbReference type="InterPro" id="IPR018170">
    <property type="entry name" value="Aldo/ket_reductase_CS"/>
</dbReference>
<dbReference type="Pfam" id="PF00248">
    <property type="entry name" value="Aldo_ket_red"/>
    <property type="match status" value="1"/>
</dbReference>
<dbReference type="InterPro" id="IPR023210">
    <property type="entry name" value="NADP_OxRdtase_dom"/>
</dbReference>
<dbReference type="Proteomes" id="UP001162131">
    <property type="component" value="Unassembled WGS sequence"/>
</dbReference>
<dbReference type="AlphaFoldDB" id="A0AAU9KCY3"/>
<dbReference type="Gene3D" id="3.20.20.100">
    <property type="entry name" value="NADP-dependent oxidoreductase domain"/>
    <property type="match status" value="1"/>
</dbReference>
<dbReference type="PANTHER" id="PTHR11732">
    <property type="entry name" value="ALDO/KETO REDUCTASE"/>
    <property type="match status" value="1"/>
</dbReference>
<dbReference type="InterPro" id="IPR020471">
    <property type="entry name" value="AKR"/>
</dbReference>
<feature type="domain" description="NADP-dependent oxidoreductase" evidence="4">
    <location>
        <begin position="14"/>
        <end position="278"/>
    </location>
</feature>
<evidence type="ECO:0000256" key="1">
    <source>
        <dbReference type="PIRSR" id="PIRSR000097-1"/>
    </source>
</evidence>
<evidence type="ECO:0000313" key="6">
    <source>
        <dbReference type="Proteomes" id="UP001162131"/>
    </source>
</evidence>
<proteinExistence type="predicted"/>
<reference evidence="5" key="1">
    <citation type="submission" date="2021-09" db="EMBL/GenBank/DDBJ databases">
        <authorList>
            <consortium name="AG Swart"/>
            <person name="Singh M."/>
            <person name="Singh A."/>
            <person name="Seah K."/>
            <person name="Emmerich C."/>
        </authorList>
    </citation>
    <scope>NUCLEOTIDE SEQUENCE</scope>
    <source>
        <strain evidence="5">ATCC30299</strain>
    </source>
</reference>
<feature type="active site" description="Proton donor" evidence="1">
    <location>
        <position position="37"/>
    </location>
</feature>
<keyword evidence="6" id="KW-1185">Reference proteome</keyword>
<gene>
    <name evidence="5" type="ORF">BSTOLATCC_MIC63353</name>
</gene>
<organism evidence="5 6">
    <name type="scientific">Blepharisma stoltei</name>
    <dbReference type="NCBI Taxonomy" id="1481888"/>
    <lineage>
        <taxon>Eukaryota</taxon>
        <taxon>Sar</taxon>
        <taxon>Alveolata</taxon>
        <taxon>Ciliophora</taxon>
        <taxon>Postciliodesmatophora</taxon>
        <taxon>Heterotrichea</taxon>
        <taxon>Heterotrichida</taxon>
        <taxon>Blepharismidae</taxon>
        <taxon>Blepharisma</taxon>
    </lineage>
</organism>
<dbReference type="GO" id="GO:0016491">
    <property type="term" value="F:oxidoreductase activity"/>
    <property type="evidence" value="ECO:0007669"/>
    <property type="project" value="InterPro"/>
</dbReference>
<dbReference type="PIRSF" id="PIRSF000097">
    <property type="entry name" value="AKR"/>
    <property type="match status" value="1"/>
</dbReference>
<sequence>MPTLIFGTFNIASANIRNALEIGIKAGYRHIDTASIYGNEDAIGDALQDFINSGKISRKELYIIGKPWLTHHRDIRPACINSLSRLKLSYFGQYLLHWPLSLKPDGKDPPVFSPSKDLSLVDYYPLYKIWEQMEKLQDEGLVKSIGVSNFTIALLQDMLGYSRIKPETNEIEISIFNPQHELVDFCHLHKIVPLGYRVIYNPINDSLSKFKKCALEDQVVIDLSRKYHVDPAQLLIAWCLARNCGVIVKSETPKRIIGNFEAQKLILEKEDIEKLSSVTTNGVYCDPYESFGIHLLK</sequence>